<reference evidence="3 4" key="1">
    <citation type="submission" date="2019-10" db="EMBL/GenBank/DDBJ databases">
        <title>Roseburia spp. ameliorate alcoholic fatty liver via restoration of gut barrier function.</title>
        <authorList>
            <person name="Seo B."/>
            <person name="Ko G."/>
        </authorList>
    </citation>
    <scope>NUCLEOTIDE SEQUENCE [LARGE SCALE GENOMIC DNA]</scope>
    <source>
        <strain evidence="3 4">SNUG30017</strain>
    </source>
</reference>
<dbReference type="Proteomes" id="UP000479531">
    <property type="component" value="Unassembled WGS sequence"/>
</dbReference>
<dbReference type="Gene3D" id="3.30.930.30">
    <property type="match status" value="1"/>
</dbReference>
<accession>A0A6L6XKB8</accession>
<feature type="compositionally biased region" description="Basic and acidic residues" evidence="1">
    <location>
        <begin position="452"/>
        <end position="467"/>
    </location>
</feature>
<dbReference type="EMBL" id="WGGT01000025">
    <property type="protein sequence ID" value="MVQ47187.1"/>
    <property type="molecule type" value="Genomic_DNA"/>
</dbReference>
<protein>
    <submittedName>
        <fullName evidence="3">Relaxase/mobilization nuclease domain-containing protein</fullName>
    </submittedName>
</protein>
<evidence type="ECO:0000256" key="1">
    <source>
        <dbReference type="SAM" id="MobiDB-lite"/>
    </source>
</evidence>
<feature type="region of interest" description="Disordered" evidence="1">
    <location>
        <begin position="447"/>
        <end position="473"/>
    </location>
</feature>
<evidence type="ECO:0000313" key="3">
    <source>
        <dbReference type="EMBL" id="MVQ47187.1"/>
    </source>
</evidence>
<organism evidence="3 4">
    <name type="scientific">Roseburia intestinalis</name>
    <dbReference type="NCBI Taxonomy" id="166486"/>
    <lineage>
        <taxon>Bacteria</taxon>
        <taxon>Bacillati</taxon>
        <taxon>Bacillota</taxon>
        <taxon>Clostridia</taxon>
        <taxon>Lachnospirales</taxon>
        <taxon>Lachnospiraceae</taxon>
        <taxon>Roseburia</taxon>
    </lineage>
</organism>
<feature type="domain" description="MobA/VirD2-like nuclease" evidence="2">
    <location>
        <begin position="19"/>
        <end position="148"/>
    </location>
</feature>
<dbReference type="AlphaFoldDB" id="A0A6L6XKB8"/>
<dbReference type="InterPro" id="IPR005094">
    <property type="entry name" value="Endonuclease_MobA/VirD2"/>
</dbReference>
<evidence type="ECO:0000313" key="4">
    <source>
        <dbReference type="Proteomes" id="UP000479531"/>
    </source>
</evidence>
<name>A0A6L6XKB8_9FIRM</name>
<gene>
    <name evidence="3" type="ORF">GCK47_16215</name>
</gene>
<proteinExistence type="predicted"/>
<evidence type="ECO:0000259" key="2">
    <source>
        <dbReference type="Pfam" id="PF03432"/>
    </source>
</evidence>
<dbReference type="Pfam" id="PF03432">
    <property type="entry name" value="Relaxase"/>
    <property type="match status" value="1"/>
</dbReference>
<comment type="caution">
    <text evidence="3">The sequence shown here is derived from an EMBL/GenBank/DDBJ whole genome shotgun (WGS) entry which is preliminary data.</text>
</comment>
<sequence>MKDCGNHFHGKHLKQSLDYVMNPEKTQNGRLIGGMNCQPDTAFRQMMDTKKAFGKVDKRQGYHLIISFKEGEVSPDTAYEITQRFVKEYLGRQYEAVYCVHDNTDHIHAHIIFNSVSFVDGRKYRYEKGDWERDIQPITNRLCEEYGLSTIDIGSKDEERDRYREHNDYRDGRFVWGKMIARDLDACILQAGSFEEFMELLRDKGYEIKQGKHLAVKPPGMGRYRRCRALGDDYTEERIRQRIAEEDISFYRSNKEFKPEIVKCYVRRYKRARLTGLQKRYYAKLYRVGKLKKRPYSQVWKYKDDIKKMEKLQQQYLFLVRHDVHSVEELASAMMNLTDKRKEASADKSRVYRAKQRCKGLFDIAEQMDSLEGAEKSFQNGDNFFSEEHTQWTELSKQLLDEGYSYEEIKKLRAYYKEQIAYVTARERASAKELNLAKTIWRDMVSDDTSLSEDKERIPEKTEERTNIKQPLR</sequence>